<dbReference type="CDD" id="cd08283">
    <property type="entry name" value="FDH_like_1"/>
    <property type="match status" value="1"/>
</dbReference>
<feature type="domain" description="Alcohol dehydrogenase-like N-terminal" evidence="7">
    <location>
        <begin position="25"/>
        <end position="146"/>
    </location>
</feature>
<keyword evidence="4 8" id="KW-0560">Oxidoreductase</keyword>
<dbReference type="Pfam" id="PF00107">
    <property type="entry name" value="ADH_zinc_N"/>
    <property type="match status" value="1"/>
</dbReference>
<keyword evidence="2 5" id="KW-0479">Metal-binding</keyword>
<gene>
    <name evidence="8" type="ORF">RM423_14185</name>
</gene>
<evidence type="ECO:0000313" key="8">
    <source>
        <dbReference type="EMBL" id="MDT0262541.1"/>
    </source>
</evidence>
<dbReference type="PANTHER" id="PTHR42813:SF2">
    <property type="entry name" value="DEHYDROGENASE, ZINC-CONTAINING, PUTATIVE (AFU_ORTHOLOGUE AFUA_2G02810)-RELATED"/>
    <property type="match status" value="1"/>
</dbReference>
<evidence type="ECO:0000256" key="3">
    <source>
        <dbReference type="ARBA" id="ARBA00022833"/>
    </source>
</evidence>
<dbReference type="InterPro" id="IPR036291">
    <property type="entry name" value="NAD(P)-bd_dom_sf"/>
</dbReference>
<dbReference type="SUPFAM" id="SSF50129">
    <property type="entry name" value="GroES-like"/>
    <property type="match status" value="1"/>
</dbReference>
<reference evidence="9" key="1">
    <citation type="submission" date="2023-07" db="EMBL/GenBank/DDBJ databases">
        <title>30 novel species of actinomycetes from the DSMZ collection.</title>
        <authorList>
            <person name="Nouioui I."/>
        </authorList>
    </citation>
    <scope>NUCLEOTIDE SEQUENCE [LARGE SCALE GENOMIC DNA]</scope>
    <source>
        <strain evidence="9">DSM 44399</strain>
    </source>
</reference>
<keyword evidence="9" id="KW-1185">Reference proteome</keyword>
<dbReference type="InterPro" id="IPR002328">
    <property type="entry name" value="ADH_Zn_CS"/>
</dbReference>
<organism evidence="8 9">
    <name type="scientific">Jatrophihabitans lederbergiae</name>
    <dbReference type="NCBI Taxonomy" id="3075547"/>
    <lineage>
        <taxon>Bacteria</taxon>
        <taxon>Bacillati</taxon>
        <taxon>Actinomycetota</taxon>
        <taxon>Actinomycetes</taxon>
        <taxon>Jatrophihabitantales</taxon>
        <taxon>Jatrophihabitantaceae</taxon>
        <taxon>Jatrophihabitans</taxon>
    </lineage>
</organism>
<name>A0ABU2JC36_9ACTN</name>
<comment type="cofactor">
    <cofactor evidence="1 5">
        <name>Zn(2+)</name>
        <dbReference type="ChEBI" id="CHEBI:29105"/>
    </cofactor>
</comment>
<dbReference type="Gene3D" id="3.40.50.720">
    <property type="entry name" value="NAD(P)-binding Rossmann-like Domain"/>
    <property type="match status" value="1"/>
</dbReference>
<evidence type="ECO:0000256" key="4">
    <source>
        <dbReference type="ARBA" id="ARBA00023002"/>
    </source>
</evidence>
<comment type="caution">
    <text evidence="8">The sequence shown here is derived from an EMBL/GenBank/DDBJ whole genome shotgun (WGS) entry which is preliminary data.</text>
</comment>
<dbReference type="PROSITE" id="PS00059">
    <property type="entry name" value="ADH_ZINC"/>
    <property type="match status" value="1"/>
</dbReference>
<dbReference type="RefSeq" id="WP_311423690.1">
    <property type="nucleotide sequence ID" value="NZ_JAVREH010000019.1"/>
</dbReference>
<keyword evidence="3 5" id="KW-0862">Zinc</keyword>
<evidence type="ECO:0000313" key="9">
    <source>
        <dbReference type="Proteomes" id="UP001183176"/>
    </source>
</evidence>
<dbReference type="GO" id="GO:0016491">
    <property type="term" value="F:oxidoreductase activity"/>
    <property type="evidence" value="ECO:0007669"/>
    <property type="project" value="UniProtKB-KW"/>
</dbReference>
<dbReference type="InterPro" id="IPR013154">
    <property type="entry name" value="ADH-like_N"/>
</dbReference>
<dbReference type="EMBL" id="JAVREH010000019">
    <property type="protein sequence ID" value="MDT0262541.1"/>
    <property type="molecule type" value="Genomic_DNA"/>
</dbReference>
<dbReference type="Pfam" id="PF08240">
    <property type="entry name" value="ADH_N"/>
    <property type="match status" value="1"/>
</dbReference>
<sequence length="394" mass="42226">MKALTWQGNQNVSVEDVADPVIQQPTDAIIRVTSTAICGSDLHLYGVLGPYLKPGDVLGHEAMGIVEEVGPEVSHIAAGDRVVIPFNISCGHCWMCERGLFAQCETTQMRSQGKGAQLFGYTSLYGSVPGGQAEYLRVPQAQFGPIKVPVGPPDEQFLYLSDILPTAWQAVAYADVPKGGTLAVLGLGPVGQFCVRVARHLGVERVIGIDRVPGRMALAREFGAETIDLDSVDDLATELIDRVNGRGPDSVIDAVGMEAHGNAGVGLAQKMTGLLPDAIAQKVTDRAALDRLDALHAALKAVRRGGTVSVSGVYGGEIDPMPMMEMFDRGVQLRMGQAHVRRWTDEILPLVLDESDPLGTKRLATHRLPLAQAASAYEMFQKKEDGCVKVVLKP</sequence>
<evidence type="ECO:0000259" key="7">
    <source>
        <dbReference type="Pfam" id="PF08240"/>
    </source>
</evidence>
<dbReference type="InterPro" id="IPR013149">
    <property type="entry name" value="ADH-like_C"/>
</dbReference>
<feature type="domain" description="Alcohol dehydrogenase-like C-terminal" evidence="6">
    <location>
        <begin position="189"/>
        <end position="261"/>
    </location>
</feature>
<dbReference type="EC" id="1.1.1.-" evidence="8"/>
<dbReference type="Proteomes" id="UP001183176">
    <property type="component" value="Unassembled WGS sequence"/>
</dbReference>
<protein>
    <submittedName>
        <fullName evidence="8">Zinc-dependent alcohol dehydrogenase</fullName>
        <ecNumber evidence="8">1.1.1.-</ecNumber>
    </submittedName>
</protein>
<dbReference type="InterPro" id="IPR011032">
    <property type="entry name" value="GroES-like_sf"/>
</dbReference>
<evidence type="ECO:0000259" key="6">
    <source>
        <dbReference type="Pfam" id="PF00107"/>
    </source>
</evidence>
<evidence type="ECO:0000256" key="1">
    <source>
        <dbReference type="ARBA" id="ARBA00001947"/>
    </source>
</evidence>
<evidence type="ECO:0000256" key="2">
    <source>
        <dbReference type="ARBA" id="ARBA00022723"/>
    </source>
</evidence>
<dbReference type="Gene3D" id="3.90.180.10">
    <property type="entry name" value="Medium-chain alcohol dehydrogenases, catalytic domain"/>
    <property type="match status" value="1"/>
</dbReference>
<dbReference type="SUPFAM" id="SSF51735">
    <property type="entry name" value="NAD(P)-binding Rossmann-fold domains"/>
    <property type="match status" value="1"/>
</dbReference>
<accession>A0ABU2JC36</accession>
<evidence type="ECO:0000256" key="5">
    <source>
        <dbReference type="RuleBase" id="RU361277"/>
    </source>
</evidence>
<comment type="similarity">
    <text evidence="5">Belongs to the zinc-containing alcohol dehydrogenase family.</text>
</comment>
<dbReference type="PANTHER" id="PTHR42813">
    <property type="entry name" value="ZINC-TYPE ALCOHOL DEHYDROGENASE-LIKE"/>
    <property type="match status" value="1"/>
</dbReference>
<proteinExistence type="inferred from homology"/>